<dbReference type="PROSITE" id="PS00041">
    <property type="entry name" value="HTH_ARAC_FAMILY_1"/>
    <property type="match status" value="1"/>
</dbReference>
<evidence type="ECO:0000256" key="2">
    <source>
        <dbReference type="ARBA" id="ARBA00023125"/>
    </source>
</evidence>
<dbReference type="AlphaFoldDB" id="A0A927BWE1"/>
<comment type="caution">
    <text evidence="7">The sequence shown here is derived from an EMBL/GenBank/DDBJ whole genome shotgun (WGS) entry which is preliminary data.</text>
</comment>
<feature type="region of interest" description="Disordered" evidence="4">
    <location>
        <begin position="149"/>
        <end position="201"/>
    </location>
</feature>
<evidence type="ECO:0000256" key="3">
    <source>
        <dbReference type="ARBA" id="ARBA00023163"/>
    </source>
</evidence>
<dbReference type="SUPFAM" id="SSF46689">
    <property type="entry name" value="Homeodomain-like"/>
    <property type="match status" value="1"/>
</dbReference>
<feature type="transmembrane region" description="Helical" evidence="5">
    <location>
        <begin position="12"/>
        <end position="33"/>
    </location>
</feature>
<dbReference type="RefSeq" id="WP_190921184.1">
    <property type="nucleotide sequence ID" value="NZ_JACXIZ010000053.1"/>
</dbReference>
<dbReference type="GO" id="GO:0003700">
    <property type="term" value="F:DNA-binding transcription factor activity"/>
    <property type="evidence" value="ECO:0007669"/>
    <property type="project" value="InterPro"/>
</dbReference>
<dbReference type="GO" id="GO:0043565">
    <property type="term" value="F:sequence-specific DNA binding"/>
    <property type="evidence" value="ECO:0007669"/>
    <property type="project" value="InterPro"/>
</dbReference>
<dbReference type="EMBL" id="JACXIZ010000053">
    <property type="protein sequence ID" value="MBD2848082.1"/>
    <property type="molecule type" value="Genomic_DNA"/>
</dbReference>
<dbReference type="InterPro" id="IPR009057">
    <property type="entry name" value="Homeodomain-like_sf"/>
</dbReference>
<evidence type="ECO:0000256" key="5">
    <source>
        <dbReference type="SAM" id="Phobius"/>
    </source>
</evidence>
<feature type="compositionally biased region" description="Low complexity" evidence="4">
    <location>
        <begin position="164"/>
        <end position="176"/>
    </location>
</feature>
<evidence type="ECO:0000256" key="1">
    <source>
        <dbReference type="ARBA" id="ARBA00023015"/>
    </source>
</evidence>
<gene>
    <name evidence="7" type="ORF">IDH44_23035</name>
</gene>
<keyword evidence="5" id="KW-0812">Transmembrane</keyword>
<evidence type="ECO:0000313" key="8">
    <source>
        <dbReference type="Proteomes" id="UP000621560"/>
    </source>
</evidence>
<keyword evidence="5" id="KW-1133">Transmembrane helix</keyword>
<reference evidence="7" key="1">
    <citation type="submission" date="2020-09" db="EMBL/GenBank/DDBJ databases">
        <title>A novel bacterium of genus Paenibacillus, isolated from South China Sea.</title>
        <authorList>
            <person name="Huang H."/>
            <person name="Mo K."/>
            <person name="Hu Y."/>
        </authorList>
    </citation>
    <scope>NUCLEOTIDE SEQUENCE</scope>
    <source>
        <strain evidence="7">IB182496</strain>
    </source>
</reference>
<keyword evidence="3" id="KW-0804">Transcription</keyword>
<evidence type="ECO:0000259" key="6">
    <source>
        <dbReference type="PROSITE" id="PS01124"/>
    </source>
</evidence>
<evidence type="ECO:0000313" key="7">
    <source>
        <dbReference type="EMBL" id="MBD2848082.1"/>
    </source>
</evidence>
<sequence length="804" mass="89981">MKGTGYKRLIRTFAPIFFFVVTVLFAVFFVAVYEMTRRDTEQATRIYAEHVMQTLDYDLQTVDQLVIRELLTNDTLARFFDPAHHDDYYLAHEVQVQLNEFVSMLPVLDSAYIYRSYDDRVVSNNLFMKTLSFGDAAFIAHHAGRGGDAMLPQGSGEPGGSGEGARAAPDESAAGAAGTGSFDMATSSERTGGDGAKSASASSGLGAVAATAPSAQWSEPRLFQGLPKDNPRTVISLVREFPLLGGSEGRFVVNVSTARLALAFSEMAQSELSELWLTDGSGQLVRSDMTGAMGPEWSASAPVTVRSELSGLEIRAGMKESGLFGVFNAISYTWLLLGIAGIAVSVVWMVLASRRQYRPVEAILHRIGRISQRKLLEWPGKDDDFGFIEHAIARLIENANELEQEATSGQVYRRKVLFTDIMEGRRVIGEEEWLMETERLGWRRADGSYRVAIAEIDKYKALQTRYPDKDQYLLKFAMVNVLEELTGRYGARQWNDWLSPSQLGVLIEAESGGEPELELMERLREWVDDNLHLTITVSVGEAVVGINEAVGSREQADQGLRYKSTLGTNRVIVPPDGSPKEEQPIYEQLQHIRELARLYRQGNEGWRAKYTELSAGIRQSLYERAEIINLVSYLQYQCSLEMRELSVDYGGLWNDETAPAIGELLAGFETFEELDARLGALLEDFYARMTALREEKDVYATVQQVKGYVAAHFYDSNLSLVQLGDRFDLTPTYLSRLFKEEIGEKLVDYIARLRMEHAMTLLAETRESVQDISARVGYVHAFSFIRAFKNLVGMTPGDYRKKQT</sequence>
<protein>
    <submittedName>
        <fullName evidence="7">Helix-turn-helix transcriptional regulator</fullName>
    </submittedName>
</protein>
<feature type="transmembrane region" description="Helical" evidence="5">
    <location>
        <begin position="332"/>
        <end position="351"/>
    </location>
</feature>
<keyword evidence="8" id="KW-1185">Reference proteome</keyword>
<dbReference type="PANTHER" id="PTHR43280:SF2">
    <property type="entry name" value="HTH-TYPE TRANSCRIPTIONAL REGULATOR EXSA"/>
    <property type="match status" value="1"/>
</dbReference>
<organism evidence="7 8">
    <name type="scientific">Paenibacillus sabuli</name>
    <dbReference type="NCBI Taxonomy" id="2772509"/>
    <lineage>
        <taxon>Bacteria</taxon>
        <taxon>Bacillati</taxon>
        <taxon>Bacillota</taxon>
        <taxon>Bacilli</taxon>
        <taxon>Bacillales</taxon>
        <taxon>Paenibacillaceae</taxon>
        <taxon>Paenibacillus</taxon>
    </lineage>
</organism>
<keyword evidence="1" id="KW-0805">Transcription regulation</keyword>
<dbReference type="SMART" id="SM00342">
    <property type="entry name" value="HTH_ARAC"/>
    <property type="match status" value="1"/>
</dbReference>
<dbReference type="PROSITE" id="PS01124">
    <property type="entry name" value="HTH_ARAC_FAMILY_2"/>
    <property type="match status" value="1"/>
</dbReference>
<dbReference type="InterPro" id="IPR018060">
    <property type="entry name" value="HTH_AraC"/>
</dbReference>
<dbReference type="Proteomes" id="UP000621560">
    <property type="component" value="Unassembled WGS sequence"/>
</dbReference>
<dbReference type="Gene3D" id="1.10.10.60">
    <property type="entry name" value="Homeodomain-like"/>
    <property type="match status" value="2"/>
</dbReference>
<feature type="domain" description="HTH araC/xylS-type" evidence="6">
    <location>
        <begin position="703"/>
        <end position="802"/>
    </location>
</feature>
<dbReference type="Pfam" id="PF12833">
    <property type="entry name" value="HTH_18"/>
    <property type="match status" value="1"/>
</dbReference>
<keyword evidence="2" id="KW-0238">DNA-binding</keyword>
<name>A0A927BWE1_9BACL</name>
<proteinExistence type="predicted"/>
<keyword evidence="5" id="KW-0472">Membrane</keyword>
<dbReference type="PANTHER" id="PTHR43280">
    <property type="entry name" value="ARAC-FAMILY TRANSCRIPTIONAL REGULATOR"/>
    <property type="match status" value="1"/>
</dbReference>
<evidence type="ECO:0000256" key="4">
    <source>
        <dbReference type="SAM" id="MobiDB-lite"/>
    </source>
</evidence>
<dbReference type="InterPro" id="IPR041522">
    <property type="entry name" value="CdaR_GGDEF"/>
</dbReference>
<dbReference type="Pfam" id="PF17853">
    <property type="entry name" value="GGDEF_2"/>
    <property type="match status" value="1"/>
</dbReference>
<dbReference type="InterPro" id="IPR018062">
    <property type="entry name" value="HTH_AraC-typ_CS"/>
</dbReference>
<accession>A0A927BWE1</accession>